<organism evidence="3">
    <name type="scientific">Nothobranchius kuhntae</name>
    <name type="common">Beira killifish</name>
    <dbReference type="NCBI Taxonomy" id="321403"/>
    <lineage>
        <taxon>Eukaryota</taxon>
        <taxon>Metazoa</taxon>
        <taxon>Chordata</taxon>
        <taxon>Craniata</taxon>
        <taxon>Vertebrata</taxon>
        <taxon>Euteleostomi</taxon>
        <taxon>Actinopterygii</taxon>
        <taxon>Neopterygii</taxon>
        <taxon>Teleostei</taxon>
        <taxon>Neoteleostei</taxon>
        <taxon>Acanthomorphata</taxon>
        <taxon>Ovalentaria</taxon>
        <taxon>Atherinomorphae</taxon>
        <taxon>Cyprinodontiformes</taxon>
        <taxon>Nothobranchiidae</taxon>
        <taxon>Nothobranchius</taxon>
    </lineage>
</organism>
<dbReference type="EMBL" id="HAED01004276">
    <property type="protein sequence ID" value="SBQ90306.1"/>
    <property type="molecule type" value="Transcribed_RNA"/>
</dbReference>
<reference evidence="3" key="2">
    <citation type="submission" date="2016-06" db="EMBL/GenBank/DDBJ databases">
        <title>The genome of a short-lived fish provides insights into sex chromosome evolution and the genetic control of aging.</title>
        <authorList>
            <person name="Reichwald K."/>
            <person name="Felder M."/>
            <person name="Petzold A."/>
            <person name="Koch P."/>
            <person name="Groth M."/>
            <person name="Platzer M."/>
        </authorList>
    </citation>
    <scope>NUCLEOTIDE SEQUENCE</scope>
    <source>
        <tissue evidence="3">Brain</tissue>
    </source>
</reference>
<feature type="compositionally biased region" description="Basic and acidic residues" evidence="1">
    <location>
        <begin position="237"/>
        <end position="259"/>
    </location>
</feature>
<gene>
    <name evidence="3" type="primary">Nfu_g_1_023811</name>
</gene>
<dbReference type="SMART" id="SM00597">
    <property type="entry name" value="ZnF_TTF"/>
    <property type="match status" value="1"/>
</dbReference>
<protein>
    <recommendedName>
        <fullName evidence="2">TTF-type domain-containing protein</fullName>
    </recommendedName>
</protein>
<sequence>MLSGAAKHKKKKREEEQKKKQRGALKKFLSGCSGSRPTAVNPLESAEPEAGPEETRPEDEVEDASGNATEDVVAPSTSTQSQKELEGQQPARSEPNIQQEPPDPERVLRRRTYPSDPAKWCEIDDRMREYFALNHPSQNIGDFSASQRKYGDVKRCLTKEHFFRKKLNGETLSRKWLVYSPSTGTVFCFCCKLFSVRDNQFVTGYNDWKNCANRLHEHENSMDHSTAVLSLSSIKKTGGDWREEEQRRRQEDTGQKSGQ</sequence>
<evidence type="ECO:0000313" key="3">
    <source>
        <dbReference type="EMBL" id="SBQ90306.1"/>
    </source>
</evidence>
<evidence type="ECO:0000259" key="2">
    <source>
        <dbReference type="SMART" id="SM00597"/>
    </source>
</evidence>
<proteinExistence type="predicted"/>
<dbReference type="AlphaFoldDB" id="A0A1A8I0G4"/>
<evidence type="ECO:0000256" key="1">
    <source>
        <dbReference type="SAM" id="MobiDB-lite"/>
    </source>
</evidence>
<feature type="domain" description="TTF-type" evidence="2">
    <location>
        <begin position="161"/>
        <end position="240"/>
    </location>
</feature>
<feature type="compositionally biased region" description="Acidic residues" evidence="1">
    <location>
        <begin position="46"/>
        <end position="63"/>
    </location>
</feature>
<feature type="region of interest" description="Disordered" evidence="1">
    <location>
        <begin position="1"/>
        <end position="111"/>
    </location>
</feature>
<name>A0A1A8I0G4_NOTKU</name>
<accession>A0A1A8I0G4</accession>
<feature type="compositionally biased region" description="Basic residues" evidence="1">
    <location>
        <begin position="1"/>
        <end position="12"/>
    </location>
</feature>
<feature type="region of interest" description="Disordered" evidence="1">
    <location>
        <begin position="236"/>
        <end position="259"/>
    </location>
</feature>
<dbReference type="InterPro" id="IPR006580">
    <property type="entry name" value="Znf_TTF"/>
</dbReference>
<reference evidence="3" key="1">
    <citation type="submission" date="2016-05" db="EMBL/GenBank/DDBJ databases">
        <authorList>
            <person name="Lavstsen T."/>
            <person name="Jespersen J.S."/>
        </authorList>
    </citation>
    <scope>NUCLEOTIDE SEQUENCE</scope>
    <source>
        <tissue evidence="3">Brain</tissue>
    </source>
</reference>